<dbReference type="EMBL" id="SJZI01000008">
    <property type="protein sequence ID" value="TCJ17807.1"/>
    <property type="molecule type" value="Genomic_DNA"/>
</dbReference>
<dbReference type="Proteomes" id="UP000295334">
    <property type="component" value="Unassembled WGS sequence"/>
</dbReference>
<feature type="domain" description="SGNH hydrolase-type esterase" evidence="1">
    <location>
        <begin position="14"/>
        <end position="168"/>
    </location>
</feature>
<proteinExistence type="predicted"/>
<dbReference type="GO" id="GO:0016788">
    <property type="term" value="F:hydrolase activity, acting on ester bonds"/>
    <property type="evidence" value="ECO:0007669"/>
    <property type="project" value="UniProtKB-ARBA"/>
</dbReference>
<evidence type="ECO:0000313" key="3">
    <source>
        <dbReference type="Proteomes" id="UP000295334"/>
    </source>
</evidence>
<dbReference type="InterPro" id="IPR013830">
    <property type="entry name" value="SGNH_hydro"/>
</dbReference>
<sequence length="179" mass="20473">MPQRPILFVGSSSFTRWTGLAEAFPGYPVLNRAFGGSTLPDVIRYAYDVILPYHPKQVLIYCGENDLASADSISADEVLRRVQTLFAIIRINLPDTRISYVSVKPSPVRVSIQPKVREANRLIRKFFRKQKRADFIVVYDAMLDGQGNMREELYVGDRLHLKPGGYAIWQRILQPYLVK</sequence>
<accession>A0A4R1BKJ8</accession>
<organism evidence="2 3">
    <name type="scientific">Flaviaesturariibacter flavus</name>
    <dbReference type="NCBI Taxonomy" id="2502780"/>
    <lineage>
        <taxon>Bacteria</taxon>
        <taxon>Pseudomonadati</taxon>
        <taxon>Bacteroidota</taxon>
        <taxon>Chitinophagia</taxon>
        <taxon>Chitinophagales</taxon>
        <taxon>Chitinophagaceae</taxon>
        <taxon>Flaviaestuariibacter</taxon>
    </lineage>
</organism>
<keyword evidence="3" id="KW-1185">Reference proteome</keyword>
<name>A0A4R1BKJ8_9BACT</name>
<dbReference type="RefSeq" id="WP_131447983.1">
    <property type="nucleotide sequence ID" value="NZ_SJZI01000008.1"/>
</dbReference>
<comment type="caution">
    <text evidence="2">The sequence shown here is derived from an EMBL/GenBank/DDBJ whole genome shotgun (WGS) entry which is preliminary data.</text>
</comment>
<dbReference type="InterPro" id="IPR036514">
    <property type="entry name" value="SGNH_hydro_sf"/>
</dbReference>
<protein>
    <submittedName>
        <fullName evidence="2">G-D-S-L family lipolytic protein</fullName>
    </submittedName>
</protein>
<dbReference type="Pfam" id="PF13472">
    <property type="entry name" value="Lipase_GDSL_2"/>
    <property type="match status" value="1"/>
</dbReference>
<reference evidence="2 3" key="1">
    <citation type="submission" date="2019-03" db="EMBL/GenBank/DDBJ databases">
        <authorList>
            <person name="Kim M.K.M."/>
        </authorList>
    </citation>
    <scope>NUCLEOTIDE SEQUENCE [LARGE SCALE GENOMIC DNA]</scope>
    <source>
        <strain evidence="2 3">17J68-12</strain>
    </source>
</reference>
<dbReference type="SUPFAM" id="SSF52266">
    <property type="entry name" value="SGNH hydrolase"/>
    <property type="match status" value="1"/>
</dbReference>
<dbReference type="Gene3D" id="3.40.50.1110">
    <property type="entry name" value="SGNH hydrolase"/>
    <property type="match status" value="1"/>
</dbReference>
<dbReference type="OrthoDB" id="9790057at2"/>
<gene>
    <name evidence="2" type="ORF">EPD60_06385</name>
</gene>
<evidence type="ECO:0000259" key="1">
    <source>
        <dbReference type="Pfam" id="PF13472"/>
    </source>
</evidence>
<dbReference type="AlphaFoldDB" id="A0A4R1BKJ8"/>
<evidence type="ECO:0000313" key="2">
    <source>
        <dbReference type="EMBL" id="TCJ17807.1"/>
    </source>
</evidence>